<dbReference type="CDD" id="cd16929">
    <property type="entry name" value="HATPase_PDK-like"/>
    <property type="match status" value="1"/>
</dbReference>
<dbReference type="SMART" id="SM00387">
    <property type="entry name" value="HATPase_c"/>
    <property type="match status" value="1"/>
</dbReference>
<dbReference type="InterPro" id="IPR036784">
    <property type="entry name" value="AK/P_DHK_N_sf"/>
</dbReference>
<evidence type="ECO:0000313" key="11">
    <source>
        <dbReference type="EMBL" id="KAF6296566.1"/>
    </source>
</evidence>
<dbReference type="PANTHER" id="PTHR11947:SF15">
    <property type="entry name" value="[PYRUVATE DEHYDROGENASE (ACETYL-TRANSFERRING)] KINASE ISOZYME 2, MITOCHONDRIAL"/>
    <property type="match status" value="1"/>
</dbReference>
<dbReference type="EMBL" id="JABWUV010000017">
    <property type="protein sequence ID" value="KAF6296566.1"/>
    <property type="molecule type" value="Genomic_DNA"/>
</dbReference>
<name>A0A7J7T798_MYOMY</name>
<keyword evidence="11" id="KW-0670">Pyruvate</keyword>
<evidence type="ECO:0000256" key="1">
    <source>
        <dbReference type="ARBA" id="ARBA00004305"/>
    </source>
</evidence>
<dbReference type="SUPFAM" id="SSF55874">
    <property type="entry name" value="ATPase domain of HSP90 chaperone/DNA topoisomerase II/histidine kinase"/>
    <property type="match status" value="1"/>
</dbReference>
<evidence type="ECO:0000313" key="12">
    <source>
        <dbReference type="Proteomes" id="UP000527355"/>
    </source>
</evidence>
<feature type="domain" description="Histidine kinase" evidence="10">
    <location>
        <begin position="242"/>
        <end position="364"/>
    </location>
</feature>
<dbReference type="Proteomes" id="UP000527355">
    <property type="component" value="Unassembled WGS sequence"/>
</dbReference>
<dbReference type="GO" id="GO:0005524">
    <property type="term" value="F:ATP binding"/>
    <property type="evidence" value="ECO:0007669"/>
    <property type="project" value="UniProtKB-UniRule"/>
</dbReference>
<dbReference type="InterPro" id="IPR036890">
    <property type="entry name" value="HATPase_C_sf"/>
</dbReference>
<dbReference type="FunFam" id="3.30.565.10:FF:000007">
    <property type="entry name" value="Mitochondrial pyruvate dehydrogenase kinase isoform 2"/>
    <property type="match status" value="1"/>
</dbReference>
<gene>
    <name evidence="11" type="ORF">mMyoMyo1_014960</name>
</gene>
<protein>
    <recommendedName>
        <fullName evidence="9">Protein-serine/threonine kinase</fullName>
        <ecNumber evidence="9">2.7.11.-</ecNumber>
    </recommendedName>
</protein>
<evidence type="ECO:0000256" key="8">
    <source>
        <dbReference type="ARBA" id="ARBA00023128"/>
    </source>
</evidence>
<dbReference type="GO" id="GO:0004740">
    <property type="term" value="F:pyruvate dehydrogenase (acetyl-transferring) kinase activity"/>
    <property type="evidence" value="ECO:0007669"/>
    <property type="project" value="TreeGrafter"/>
</dbReference>
<keyword evidence="6 9" id="KW-0067">ATP-binding</keyword>
<dbReference type="GO" id="GO:0005759">
    <property type="term" value="C:mitochondrial matrix"/>
    <property type="evidence" value="ECO:0007669"/>
    <property type="project" value="UniProtKB-SubCell"/>
</dbReference>
<keyword evidence="5 9" id="KW-0418">Kinase</keyword>
<dbReference type="Gene3D" id="3.30.565.10">
    <property type="entry name" value="Histidine kinase-like ATPase, C-terminal domain"/>
    <property type="match status" value="1"/>
</dbReference>
<proteinExistence type="inferred from homology"/>
<dbReference type="Gene3D" id="1.20.140.20">
    <property type="entry name" value="Alpha-ketoacid/pyruvate dehydrogenase kinase, N-terminal domain"/>
    <property type="match status" value="1"/>
</dbReference>
<evidence type="ECO:0000256" key="6">
    <source>
        <dbReference type="ARBA" id="ARBA00022840"/>
    </source>
</evidence>
<dbReference type="EC" id="2.7.11.-" evidence="9"/>
<dbReference type="InterPro" id="IPR039028">
    <property type="entry name" value="BCKD/PDK"/>
</dbReference>
<comment type="caution">
    <text evidence="11">The sequence shown here is derived from an EMBL/GenBank/DDBJ whole genome shotgun (WGS) entry which is preliminary data.</text>
</comment>
<dbReference type="InterPro" id="IPR003594">
    <property type="entry name" value="HATPase_dom"/>
</dbReference>
<dbReference type="PANTHER" id="PTHR11947">
    <property type="entry name" value="PYRUVATE DEHYDROGENASE KINASE"/>
    <property type="match status" value="1"/>
</dbReference>
<keyword evidence="3 9" id="KW-0808">Transferase</keyword>
<dbReference type="InterPro" id="IPR005467">
    <property type="entry name" value="His_kinase_dom"/>
</dbReference>
<reference evidence="11 12" key="1">
    <citation type="journal article" date="2020" name="Nature">
        <title>Six reference-quality genomes reveal evolution of bat adaptations.</title>
        <authorList>
            <person name="Jebb D."/>
            <person name="Huang Z."/>
            <person name="Pippel M."/>
            <person name="Hughes G.M."/>
            <person name="Lavrichenko K."/>
            <person name="Devanna P."/>
            <person name="Winkler S."/>
            <person name="Jermiin L.S."/>
            <person name="Skirmuntt E.C."/>
            <person name="Katzourakis A."/>
            <person name="Burkitt-Gray L."/>
            <person name="Ray D.A."/>
            <person name="Sullivan K.A.M."/>
            <person name="Roscito J.G."/>
            <person name="Kirilenko B.M."/>
            <person name="Davalos L.M."/>
            <person name="Corthals A.P."/>
            <person name="Power M.L."/>
            <person name="Jones G."/>
            <person name="Ransome R.D."/>
            <person name="Dechmann D.K.N."/>
            <person name="Locatelli A.G."/>
            <person name="Puechmaille S.J."/>
            <person name="Fedrigo O."/>
            <person name="Jarvis E.D."/>
            <person name="Hiller M."/>
            <person name="Vernes S.C."/>
            <person name="Myers E.W."/>
            <person name="Teeling E.C."/>
        </authorList>
    </citation>
    <scope>NUCLEOTIDE SEQUENCE [LARGE SCALE GENOMIC DNA]</scope>
    <source>
        <strain evidence="11">MMyoMyo1</strain>
        <tissue evidence="11">Flight muscle</tissue>
    </source>
</reference>
<keyword evidence="4 9" id="KW-0547">Nucleotide-binding</keyword>
<accession>A0A7J7T798</accession>
<dbReference type="GO" id="GO:0010906">
    <property type="term" value="P:regulation of glucose metabolic process"/>
    <property type="evidence" value="ECO:0007669"/>
    <property type="project" value="TreeGrafter"/>
</dbReference>
<dbReference type="PROSITE" id="PS50109">
    <property type="entry name" value="HIS_KIN"/>
    <property type="match status" value="1"/>
</dbReference>
<dbReference type="FunFam" id="1.20.140.20:FF:000001">
    <property type="entry name" value="[Pyruvate dehydrogenase (acetyl-transferring)] kinase isozyme 2, mitochondrial"/>
    <property type="match status" value="1"/>
</dbReference>
<keyword evidence="7" id="KW-0809">Transit peptide</keyword>
<sequence>MRWLRALLKNASLAGAPKYIEHFSKFSPSPLSMKQFLDFGSSNACEKTSFTFLRQELPVRLANIMKEINLLPDRVLGTPSVQLVQSWYVQSLLDIMVFLDKDPEDQRTLSQFTEALVTIRNRHNDVVPTMAQGVLEYKDAYGDDPVSNQNIQYFLDRFYLSRISIRMLINQHTLIFDGSTNPAHPKHIGSIDPNCCISEVVKDAYDMAKLLCDKYYMASPDLEIQEINASDSKQPIHMVYVPSHLYHMLFELFKNAMRATVESHESSLVLPPVKVMVALGEEDLSIKMSDRGGGVPLRKIEQLFSYMYSTAPTPQPGTGGTPLAGFGYGLPISRLYAKYFQGDLQLFSMEGFGTDAVIYLKVRVPAGGRVRQDPPALRFLFHPSSPCPVPDRIRVKLQAPRPQMLPTWQAVSGSPWSVTKTPALGTLDLLDPDGRRGAIENLSFSSGGRGGPELVTFFKNTQPASLPDPLSSLLEWAGARHRGTGP</sequence>
<evidence type="ECO:0000256" key="9">
    <source>
        <dbReference type="RuleBase" id="RU366032"/>
    </source>
</evidence>
<keyword evidence="12" id="KW-1185">Reference proteome</keyword>
<evidence type="ECO:0000256" key="3">
    <source>
        <dbReference type="ARBA" id="ARBA00022679"/>
    </source>
</evidence>
<comment type="similarity">
    <text evidence="2 9">Belongs to the PDK/BCKDK protein kinase family.</text>
</comment>
<evidence type="ECO:0000256" key="4">
    <source>
        <dbReference type="ARBA" id="ARBA00022741"/>
    </source>
</evidence>
<evidence type="ECO:0000256" key="2">
    <source>
        <dbReference type="ARBA" id="ARBA00006155"/>
    </source>
</evidence>
<dbReference type="VEuPathDB" id="HostDB:GeneID_118671292"/>
<dbReference type="SUPFAM" id="SSF69012">
    <property type="entry name" value="alpha-ketoacid dehydrogenase kinase, N-terminal domain"/>
    <property type="match status" value="1"/>
</dbReference>
<organism evidence="11 12">
    <name type="scientific">Myotis myotis</name>
    <name type="common">Greater mouse-eared bat</name>
    <name type="synonym">Vespertilio myotis</name>
    <dbReference type="NCBI Taxonomy" id="51298"/>
    <lineage>
        <taxon>Eukaryota</taxon>
        <taxon>Metazoa</taxon>
        <taxon>Chordata</taxon>
        <taxon>Craniata</taxon>
        <taxon>Vertebrata</taxon>
        <taxon>Euteleostomi</taxon>
        <taxon>Mammalia</taxon>
        <taxon>Eutheria</taxon>
        <taxon>Laurasiatheria</taxon>
        <taxon>Chiroptera</taxon>
        <taxon>Yangochiroptera</taxon>
        <taxon>Vespertilionidae</taxon>
        <taxon>Myotis</taxon>
    </lineage>
</organism>
<evidence type="ECO:0000256" key="5">
    <source>
        <dbReference type="ARBA" id="ARBA00022777"/>
    </source>
</evidence>
<dbReference type="AlphaFoldDB" id="A0A7J7T798"/>
<comment type="subcellular location">
    <subcellularLocation>
        <location evidence="1 9">Mitochondrion matrix</location>
    </subcellularLocation>
</comment>
<dbReference type="Pfam" id="PF10436">
    <property type="entry name" value="BCDHK_Adom3"/>
    <property type="match status" value="1"/>
</dbReference>
<evidence type="ECO:0000256" key="7">
    <source>
        <dbReference type="ARBA" id="ARBA00022946"/>
    </source>
</evidence>
<dbReference type="Pfam" id="PF02518">
    <property type="entry name" value="HATPase_c"/>
    <property type="match status" value="1"/>
</dbReference>
<evidence type="ECO:0000259" key="10">
    <source>
        <dbReference type="PROSITE" id="PS50109"/>
    </source>
</evidence>
<keyword evidence="8 9" id="KW-0496">Mitochondrion</keyword>
<dbReference type="InterPro" id="IPR018955">
    <property type="entry name" value="BCDHK/PDK_N"/>
</dbReference>